<dbReference type="Pfam" id="PF04397">
    <property type="entry name" value="LytTR"/>
    <property type="match status" value="1"/>
</dbReference>
<dbReference type="PROSITE" id="PS50930">
    <property type="entry name" value="HTH_LYTTR"/>
    <property type="match status" value="1"/>
</dbReference>
<sequence length="243" mass="26533">MTETPTAPAPPDGPPFEYRLQRTPVGVVITDASGRIRSVNPMARRLLRTNAHETWEGVPLLDLHPASARPKIRWLIDTAQDSAEGEAALVITIPMGSLVVKATRLGGAEGVCLMFHALGDAQMGEPPADDAHLLKLPLVRGPGRVTSLIDVDAVASLSAQGHYAEARTLHFRAFCPRSLADLERRLDPRLFVRVHRGHLVNLRHVRAAEHRDGRLCLRLADADETLIPVSRGKVGLVRRLLAV</sequence>
<proteinExistence type="predicted"/>
<dbReference type="AlphaFoldDB" id="A0A5M6IB50"/>
<reference evidence="2 3" key="1">
    <citation type="submission" date="2019-09" db="EMBL/GenBank/DDBJ databases">
        <title>Genome sequence of Roseospira marina, one of the more divergent members of the non-sulfur purple photosynthetic bacterial family, the Rhodospirillaceae.</title>
        <authorList>
            <person name="Meyer T."/>
            <person name="Kyndt J."/>
        </authorList>
    </citation>
    <scope>NUCLEOTIDE SEQUENCE [LARGE SCALE GENOMIC DNA]</scope>
    <source>
        <strain evidence="2 3">DSM 15113</strain>
    </source>
</reference>
<dbReference type="Gene3D" id="2.40.50.1020">
    <property type="entry name" value="LytTr DNA-binding domain"/>
    <property type="match status" value="1"/>
</dbReference>
<dbReference type="InterPro" id="IPR000014">
    <property type="entry name" value="PAS"/>
</dbReference>
<organism evidence="2 3">
    <name type="scientific">Roseospira marina</name>
    <dbReference type="NCBI Taxonomy" id="140057"/>
    <lineage>
        <taxon>Bacteria</taxon>
        <taxon>Pseudomonadati</taxon>
        <taxon>Pseudomonadota</taxon>
        <taxon>Alphaproteobacteria</taxon>
        <taxon>Rhodospirillales</taxon>
        <taxon>Rhodospirillaceae</taxon>
        <taxon>Roseospira</taxon>
    </lineage>
</organism>
<dbReference type="InterPro" id="IPR013767">
    <property type="entry name" value="PAS_fold"/>
</dbReference>
<feature type="domain" description="HTH LytTR-type" evidence="1">
    <location>
        <begin position="148"/>
        <end position="243"/>
    </location>
</feature>
<name>A0A5M6IB50_9PROT</name>
<protein>
    <submittedName>
        <fullName evidence="2">PAS domain-containing transcriptional regulator</fullName>
    </submittedName>
</protein>
<dbReference type="InterPro" id="IPR035965">
    <property type="entry name" value="PAS-like_dom_sf"/>
</dbReference>
<dbReference type="Proteomes" id="UP000324065">
    <property type="component" value="Unassembled WGS sequence"/>
</dbReference>
<accession>A0A5M6IB50</accession>
<dbReference type="RefSeq" id="WP_150062861.1">
    <property type="nucleotide sequence ID" value="NZ_JACHII010000010.1"/>
</dbReference>
<dbReference type="EMBL" id="VWPJ01000012">
    <property type="protein sequence ID" value="KAA5604949.1"/>
    <property type="molecule type" value="Genomic_DNA"/>
</dbReference>
<dbReference type="GO" id="GO:0006355">
    <property type="term" value="P:regulation of DNA-templated transcription"/>
    <property type="evidence" value="ECO:0007669"/>
    <property type="project" value="InterPro"/>
</dbReference>
<dbReference type="SMART" id="SM00850">
    <property type="entry name" value="LytTR"/>
    <property type="match status" value="1"/>
</dbReference>
<dbReference type="GO" id="GO:0003677">
    <property type="term" value="F:DNA binding"/>
    <property type="evidence" value="ECO:0007669"/>
    <property type="project" value="InterPro"/>
</dbReference>
<dbReference type="SMART" id="SM00091">
    <property type="entry name" value="PAS"/>
    <property type="match status" value="1"/>
</dbReference>
<evidence type="ECO:0000313" key="3">
    <source>
        <dbReference type="Proteomes" id="UP000324065"/>
    </source>
</evidence>
<gene>
    <name evidence="2" type="ORF">F1188_12955</name>
</gene>
<evidence type="ECO:0000313" key="2">
    <source>
        <dbReference type="EMBL" id="KAA5604949.1"/>
    </source>
</evidence>
<evidence type="ECO:0000259" key="1">
    <source>
        <dbReference type="PROSITE" id="PS50930"/>
    </source>
</evidence>
<dbReference type="Pfam" id="PF00989">
    <property type="entry name" value="PAS"/>
    <property type="match status" value="1"/>
</dbReference>
<comment type="caution">
    <text evidence="2">The sequence shown here is derived from an EMBL/GenBank/DDBJ whole genome shotgun (WGS) entry which is preliminary data.</text>
</comment>
<dbReference type="OrthoDB" id="9781059at2"/>
<dbReference type="InterPro" id="IPR007492">
    <property type="entry name" value="LytTR_DNA-bd_dom"/>
</dbReference>
<dbReference type="CDD" id="cd00130">
    <property type="entry name" value="PAS"/>
    <property type="match status" value="1"/>
</dbReference>
<dbReference type="SUPFAM" id="SSF55785">
    <property type="entry name" value="PYP-like sensor domain (PAS domain)"/>
    <property type="match status" value="1"/>
</dbReference>
<dbReference type="Gene3D" id="3.30.450.20">
    <property type="entry name" value="PAS domain"/>
    <property type="match status" value="1"/>
</dbReference>
<keyword evidence="3" id="KW-1185">Reference proteome</keyword>